<dbReference type="SUPFAM" id="SSF51735">
    <property type="entry name" value="NAD(P)-binding Rossmann-fold domains"/>
    <property type="match status" value="1"/>
</dbReference>
<evidence type="ECO:0000313" key="3">
    <source>
        <dbReference type="EMBL" id="ESZ96438.1"/>
    </source>
</evidence>
<dbReference type="InterPro" id="IPR036291">
    <property type="entry name" value="NAD(P)-bd_dom_sf"/>
</dbReference>
<dbReference type="PANTHER" id="PTHR24320">
    <property type="entry name" value="RETINOL DEHYDROGENASE"/>
    <property type="match status" value="1"/>
</dbReference>
<dbReference type="InterPro" id="IPR002347">
    <property type="entry name" value="SDR_fam"/>
</dbReference>
<dbReference type="Pfam" id="PF00106">
    <property type="entry name" value="adh_short"/>
    <property type="match status" value="1"/>
</dbReference>
<organism evidence="3 4">
    <name type="scientific">Sclerotinia borealis (strain F-4128)</name>
    <dbReference type="NCBI Taxonomy" id="1432307"/>
    <lineage>
        <taxon>Eukaryota</taxon>
        <taxon>Fungi</taxon>
        <taxon>Dikarya</taxon>
        <taxon>Ascomycota</taxon>
        <taxon>Pezizomycotina</taxon>
        <taxon>Leotiomycetes</taxon>
        <taxon>Helotiales</taxon>
        <taxon>Sclerotiniaceae</taxon>
        <taxon>Sclerotinia</taxon>
    </lineage>
</organism>
<dbReference type="Proteomes" id="UP000019487">
    <property type="component" value="Unassembled WGS sequence"/>
</dbReference>
<dbReference type="EMBL" id="AYSA01000137">
    <property type="protein sequence ID" value="ESZ96438.1"/>
    <property type="molecule type" value="Genomic_DNA"/>
</dbReference>
<sequence length="200" mass="21448">MGVEAGFEDEGHAGVVVGEEFGGAIVEVAYHISSFVPCMKCTLAPTSVSHWSTSGIGLETAKALSATGAALFLTRPRHEDSRDALAEIIEPGRITVVEMDKASFASIQAAAKVILKKTKDQVNILINNADVMGIEELKFTEDGHEITFASNYLGHFLLLQLLKPALLASSRCGGYNYGSAYAISNLANIYGQRNRSSLWP</sequence>
<name>W9CKC7_SCLBF</name>
<keyword evidence="4" id="KW-1185">Reference proteome</keyword>
<accession>W9CKC7</accession>
<dbReference type="OrthoDB" id="191139at2759"/>
<keyword evidence="2" id="KW-0560">Oxidoreductase</keyword>
<dbReference type="GO" id="GO:0016491">
    <property type="term" value="F:oxidoreductase activity"/>
    <property type="evidence" value="ECO:0007669"/>
    <property type="project" value="UniProtKB-KW"/>
</dbReference>
<protein>
    <submittedName>
        <fullName evidence="3">Short-chain dehydrogenase/reductase</fullName>
    </submittedName>
</protein>
<comment type="similarity">
    <text evidence="1">Belongs to the short-chain dehydrogenases/reductases (SDR) family.</text>
</comment>
<dbReference type="AlphaFoldDB" id="W9CKC7"/>
<dbReference type="PANTHER" id="PTHR24320:SF272">
    <property type="entry name" value="NAD(P)-BINDING ROSSMANN-FOLD SUPERFAMILY PROTEIN"/>
    <property type="match status" value="1"/>
</dbReference>
<reference evidence="3 4" key="1">
    <citation type="journal article" date="2014" name="Genome Announc.">
        <title>Draft genome sequence of Sclerotinia borealis, a psychrophilic plant pathogenic fungus.</title>
        <authorList>
            <person name="Mardanov A.V."/>
            <person name="Beletsky A.V."/>
            <person name="Kadnikov V.V."/>
            <person name="Ignatov A.N."/>
            <person name="Ravin N.V."/>
        </authorList>
    </citation>
    <scope>NUCLEOTIDE SEQUENCE [LARGE SCALE GENOMIC DNA]</scope>
    <source>
        <strain evidence="4">F-4157</strain>
    </source>
</reference>
<evidence type="ECO:0000313" key="4">
    <source>
        <dbReference type="Proteomes" id="UP000019487"/>
    </source>
</evidence>
<gene>
    <name evidence="3" type="ORF">SBOR_3170</name>
</gene>
<dbReference type="STRING" id="1432307.W9CKC7"/>
<dbReference type="Gene3D" id="3.40.50.720">
    <property type="entry name" value="NAD(P)-binding Rossmann-like Domain"/>
    <property type="match status" value="1"/>
</dbReference>
<evidence type="ECO:0000256" key="1">
    <source>
        <dbReference type="ARBA" id="ARBA00006484"/>
    </source>
</evidence>
<evidence type="ECO:0000256" key="2">
    <source>
        <dbReference type="ARBA" id="ARBA00023002"/>
    </source>
</evidence>
<proteinExistence type="inferred from homology"/>
<comment type="caution">
    <text evidence="3">The sequence shown here is derived from an EMBL/GenBank/DDBJ whole genome shotgun (WGS) entry which is preliminary data.</text>
</comment>
<dbReference type="HOGENOM" id="CLU_1366951_0_0_1"/>